<dbReference type="SUPFAM" id="SSF51735">
    <property type="entry name" value="NAD(P)-binding Rossmann-fold domains"/>
    <property type="match status" value="1"/>
</dbReference>
<dbReference type="Gene3D" id="3.90.180.10">
    <property type="entry name" value="Medium-chain alcohol dehydrogenases, catalytic domain"/>
    <property type="match status" value="1"/>
</dbReference>
<dbReference type="EC" id="1.1.1.1" evidence="3"/>
<dbReference type="InterPro" id="IPR013149">
    <property type="entry name" value="ADH-like_C"/>
</dbReference>
<dbReference type="CDD" id="cd08297">
    <property type="entry name" value="CAD3"/>
    <property type="match status" value="1"/>
</dbReference>
<evidence type="ECO:0000256" key="7">
    <source>
        <dbReference type="ARBA" id="ARBA00023027"/>
    </source>
</evidence>
<dbReference type="InterPro" id="IPR036291">
    <property type="entry name" value="NAD(P)-bd_dom_sf"/>
</dbReference>
<organism evidence="10 11">
    <name type="scientific">Bosea psychrotolerans</name>
    <dbReference type="NCBI Taxonomy" id="1871628"/>
    <lineage>
        <taxon>Bacteria</taxon>
        <taxon>Pseudomonadati</taxon>
        <taxon>Pseudomonadota</taxon>
        <taxon>Alphaproteobacteria</taxon>
        <taxon>Hyphomicrobiales</taxon>
        <taxon>Boseaceae</taxon>
        <taxon>Bosea</taxon>
    </lineage>
</organism>
<keyword evidence="7" id="KW-0520">NAD</keyword>
<dbReference type="NCBIfam" id="NF006940">
    <property type="entry name" value="PRK09422.1"/>
    <property type="match status" value="1"/>
</dbReference>
<keyword evidence="4 8" id="KW-0479">Metal-binding</keyword>
<sequence>MAKTMKAAVVHAFGEPLVIQDVPVPVPGPGELLVKVLACGVCHTDLHAAEGDWPVKPVPPFIPGHEVVGVVAQLGPGVTDFKEGDPVGVAWLHDSCLRCEYCETGWETLCEHQHDTGYSCDGGFAEYVIASAAFAARLPTNVDAAQMAPILCAGVTTYKGLKETEARPGEWVAISGIGGLGHVAIQYAKAMGLKVVALDIAPDKLALARTSGADIVIDAGSPDAVAQVVKATGGGAHGILVTAVSPPAFSQAVRMVRRKGTVVLVGLPPGEFPTPIFDVVLKRITLRGSIVGTRRDLDEAIAFAAEGKVKAEITRAPLSDINAIFARLKAGKVEGRMVLDLTMPVEASLQKAEPAYG</sequence>
<evidence type="ECO:0000256" key="2">
    <source>
        <dbReference type="ARBA" id="ARBA00008072"/>
    </source>
</evidence>
<keyword evidence="5 8" id="KW-0862">Zinc</keyword>
<reference evidence="10 11" key="1">
    <citation type="submission" date="2018-01" db="EMBL/GenBank/DDBJ databases">
        <title>Genomic Encyclopedia of Type Strains, Phase III (KMG-III): the genomes of soil and plant-associated and newly described type strains.</title>
        <authorList>
            <person name="Whitman W."/>
        </authorList>
    </citation>
    <scope>NUCLEOTIDE SEQUENCE [LARGE SCALE GENOMIC DNA]</scope>
    <source>
        <strain evidence="10 11">1131</strain>
    </source>
</reference>
<dbReference type="Pfam" id="PF08240">
    <property type="entry name" value="ADH_N"/>
    <property type="match status" value="1"/>
</dbReference>
<evidence type="ECO:0000256" key="1">
    <source>
        <dbReference type="ARBA" id="ARBA00001947"/>
    </source>
</evidence>
<dbReference type="PROSITE" id="PS00059">
    <property type="entry name" value="ADH_ZINC"/>
    <property type="match status" value="1"/>
</dbReference>
<evidence type="ECO:0000256" key="4">
    <source>
        <dbReference type="ARBA" id="ARBA00022723"/>
    </source>
</evidence>
<evidence type="ECO:0000313" key="10">
    <source>
        <dbReference type="EMBL" id="POR47129.1"/>
    </source>
</evidence>
<dbReference type="InterPro" id="IPR002328">
    <property type="entry name" value="ADH_Zn_CS"/>
</dbReference>
<dbReference type="PANTHER" id="PTHR42940">
    <property type="entry name" value="ALCOHOL DEHYDROGENASE 1-RELATED"/>
    <property type="match status" value="1"/>
</dbReference>
<evidence type="ECO:0000313" key="11">
    <source>
        <dbReference type="Proteomes" id="UP000236919"/>
    </source>
</evidence>
<dbReference type="SMART" id="SM00829">
    <property type="entry name" value="PKS_ER"/>
    <property type="match status" value="1"/>
</dbReference>
<dbReference type="RefSeq" id="WP_103720707.1">
    <property type="nucleotide sequence ID" value="NZ_PQFZ01000020.1"/>
</dbReference>
<dbReference type="InterPro" id="IPR013154">
    <property type="entry name" value="ADH-like_N"/>
</dbReference>
<dbReference type="PANTHER" id="PTHR42940:SF8">
    <property type="entry name" value="VACUOLAR PROTEIN SORTING-ASSOCIATED PROTEIN 11"/>
    <property type="match status" value="1"/>
</dbReference>
<gene>
    <name evidence="10" type="ORF">CYD53_12019</name>
</gene>
<dbReference type="InterPro" id="IPR020843">
    <property type="entry name" value="ER"/>
</dbReference>
<protein>
    <recommendedName>
        <fullName evidence="3">alcohol dehydrogenase</fullName>
        <ecNumber evidence="3">1.1.1.1</ecNumber>
    </recommendedName>
</protein>
<comment type="caution">
    <text evidence="10">The sequence shown here is derived from an EMBL/GenBank/DDBJ whole genome shotgun (WGS) entry which is preliminary data.</text>
</comment>
<dbReference type="GO" id="GO:0004022">
    <property type="term" value="F:alcohol dehydrogenase (NAD+) activity"/>
    <property type="evidence" value="ECO:0007669"/>
    <property type="project" value="UniProtKB-EC"/>
</dbReference>
<accession>A0A2S4LXN5</accession>
<evidence type="ECO:0000256" key="5">
    <source>
        <dbReference type="ARBA" id="ARBA00022833"/>
    </source>
</evidence>
<dbReference type="GO" id="GO:0008270">
    <property type="term" value="F:zinc ion binding"/>
    <property type="evidence" value="ECO:0007669"/>
    <property type="project" value="InterPro"/>
</dbReference>
<evidence type="ECO:0000256" key="8">
    <source>
        <dbReference type="RuleBase" id="RU361277"/>
    </source>
</evidence>
<dbReference type="Proteomes" id="UP000236919">
    <property type="component" value="Unassembled WGS sequence"/>
</dbReference>
<dbReference type="EMBL" id="PQFZ01000020">
    <property type="protein sequence ID" value="POR47129.1"/>
    <property type="molecule type" value="Genomic_DNA"/>
</dbReference>
<proteinExistence type="inferred from homology"/>
<keyword evidence="6" id="KW-0560">Oxidoreductase</keyword>
<dbReference type="AlphaFoldDB" id="A0A2S4LXN5"/>
<comment type="cofactor">
    <cofactor evidence="1 8">
        <name>Zn(2+)</name>
        <dbReference type="ChEBI" id="CHEBI:29105"/>
    </cofactor>
</comment>
<keyword evidence="11" id="KW-1185">Reference proteome</keyword>
<dbReference type="Pfam" id="PF00107">
    <property type="entry name" value="ADH_zinc_N"/>
    <property type="match status" value="1"/>
</dbReference>
<evidence type="ECO:0000259" key="9">
    <source>
        <dbReference type="SMART" id="SM00829"/>
    </source>
</evidence>
<name>A0A2S4LXN5_9HYPH</name>
<dbReference type="FunFam" id="3.40.50.720:FF:000039">
    <property type="entry name" value="Alcohol dehydrogenase AdhP"/>
    <property type="match status" value="1"/>
</dbReference>
<comment type="similarity">
    <text evidence="2 8">Belongs to the zinc-containing alcohol dehydrogenase family.</text>
</comment>
<dbReference type="SUPFAM" id="SSF50129">
    <property type="entry name" value="GroES-like"/>
    <property type="match status" value="1"/>
</dbReference>
<evidence type="ECO:0000256" key="6">
    <source>
        <dbReference type="ARBA" id="ARBA00023002"/>
    </source>
</evidence>
<dbReference type="Gene3D" id="3.40.50.720">
    <property type="entry name" value="NAD(P)-binding Rossmann-like Domain"/>
    <property type="match status" value="1"/>
</dbReference>
<evidence type="ECO:0000256" key="3">
    <source>
        <dbReference type="ARBA" id="ARBA00013190"/>
    </source>
</evidence>
<dbReference type="FunFam" id="3.90.180.10:FF:000002">
    <property type="entry name" value="Alcohol dehydrogenase AdhP"/>
    <property type="match status" value="1"/>
</dbReference>
<dbReference type="InterPro" id="IPR011032">
    <property type="entry name" value="GroES-like_sf"/>
</dbReference>
<dbReference type="OrthoDB" id="9806940at2"/>
<feature type="domain" description="Enoyl reductase (ER)" evidence="9">
    <location>
        <begin position="14"/>
        <end position="339"/>
    </location>
</feature>